<protein>
    <submittedName>
        <fullName evidence="1">Uncharacterized protein</fullName>
    </submittedName>
</protein>
<dbReference type="Proteomes" id="UP000542674">
    <property type="component" value="Unassembled WGS sequence"/>
</dbReference>
<comment type="caution">
    <text evidence="1">The sequence shown here is derived from an EMBL/GenBank/DDBJ whole genome shotgun (WGS) entry which is preliminary data.</text>
</comment>
<evidence type="ECO:0000313" key="2">
    <source>
        <dbReference type="Proteomes" id="UP000542674"/>
    </source>
</evidence>
<evidence type="ECO:0000313" key="1">
    <source>
        <dbReference type="EMBL" id="MBB4967320.1"/>
    </source>
</evidence>
<dbReference type="RefSeq" id="WP_184671931.1">
    <property type="nucleotide sequence ID" value="NZ_BAABAI010000009.1"/>
</dbReference>
<name>A0A7W7T8N1_9PSEU</name>
<keyword evidence="2" id="KW-1185">Reference proteome</keyword>
<dbReference type="EMBL" id="JACHJS010000001">
    <property type="protein sequence ID" value="MBB4967320.1"/>
    <property type="molecule type" value="Genomic_DNA"/>
</dbReference>
<organism evidence="1 2">
    <name type="scientific">Saccharothrix violaceirubra</name>
    <dbReference type="NCBI Taxonomy" id="413306"/>
    <lineage>
        <taxon>Bacteria</taxon>
        <taxon>Bacillati</taxon>
        <taxon>Actinomycetota</taxon>
        <taxon>Actinomycetes</taxon>
        <taxon>Pseudonocardiales</taxon>
        <taxon>Pseudonocardiaceae</taxon>
        <taxon>Saccharothrix</taxon>
    </lineage>
</organism>
<accession>A0A7W7T8N1</accession>
<dbReference type="SUPFAM" id="SSF51182">
    <property type="entry name" value="RmlC-like cupins"/>
    <property type="match status" value="1"/>
</dbReference>
<proteinExistence type="predicted"/>
<reference evidence="1 2" key="1">
    <citation type="submission" date="2020-08" db="EMBL/GenBank/DDBJ databases">
        <title>Sequencing the genomes of 1000 actinobacteria strains.</title>
        <authorList>
            <person name="Klenk H.-P."/>
        </authorList>
    </citation>
    <scope>NUCLEOTIDE SEQUENCE [LARGE SCALE GENOMIC DNA]</scope>
    <source>
        <strain evidence="1 2">DSM 45084</strain>
    </source>
</reference>
<dbReference type="InterPro" id="IPR011051">
    <property type="entry name" value="RmlC_Cupin_sf"/>
</dbReference>
<sequence>MIVTAFVDPSRTGEVAWRCLARRGMVHSECEAVDLVSLPPGSTFAPPGRDGVESAWFVVRGSGSADGLPVRTGDVVLAATPTRLAAGSAGLDVLWVAVLPAAVSALLPRRSPVAP</sequence>
<dbReference type="AlphaFoldDB" id="A0A7W7T8N1"/>
<gene>
    <name evidence="1" type="ORF">F4559_004679</name>
</gene>